<proteinExistence type="predicted"/>
<gene>
    <name evidence="1" type="ORF">DSM106972_025420</name>
</gene>
<evidence type="ECO:0000313" key="2">
    <source>
        <dbReference type="Proteomes" id="UP000271624"/>
    </source>
</evidence>
<accession>A0A433VMH9</accession>
<evidence type="ECO:0000313" key="1">
    <source>
        <dbReference type="EMBL" id="RUT07281.1"/>
    </source>
</evidence>
<keyword evidence="2" id="KW-1185">Reference proteome</keyword>
<comment type="caution">
    <text evidence="1">The sequence shown here is derived from an EMBL/GenBank/DDBJ whole genome shotgun (WGS) entry which is preliminary data.</text>
</comment>
<dbReference type="Proteomes" id="UP000271624">
    <property type="component" value="Unassembled WGS sequence"/>
</dbReference>
<name>A0A433VMH9_9CYAN</name>
<reference evidence="1" key="1">
    <citation type="submission" date="2018-12" db="EMBL/GenBank/DDBJ databases">
        <authorList>
            <person name="Will S."/>
            <person name="Neumann-Schaal M."/>
            <person name="Henke P."/>
        </authorList>
    </citation>
    <scope>NUCLEOTIDE SEQUENCE</scope>
    <source>
        <strain evidence="1">PCC 7102</strain>
    </source>
</reference>
<reference evidence="1" key="2">
    <citation type="journal article" date="2019" name="Genome Biol. Evol.">
        <title>Day and night: Metabolic profiles and evolutionary relationships of six axenic non-marine cyanobacteria.</title>
        <authorList>
            <person name="Will S.E."/>
            <person name="Henke P."/>
            <person name="Boedeker C."/>
            <person name="Huang S."/>
            <person name="Brinkmann H."/>
            <person name="Rohde M."/>
            <person name="Jarek M."/>
            <person name="Friedl T."/>
            <person name="Seufert S."/>
            <person name="Schumacher M."/>
            <person name="Overmann J."/>
            <person name="Neumann-Schaal M."/>
            <person name="Petersen J."/>
        </authorList>
    </citation>
    <scope>NUCLEOTIDE SEQUENCE [LARGE SCALE GENOMIC DNA]</scope>
    <source>
        <strain evidence="1">PCC 7102</strain>
    </source>
</reference>
<dbReference type="EMBL" id="RSCL01000005">
    <property type="protein sequence ID" value="RUT07281.1"/>
    <property type="molecule type" value="Genomic_DNA"/>
</dbReference>
<sequence>MNTLSRAKYSKPIDNLSFWFDPKLGERYYLKKDVPVSRISQCEYWDSMLEFKVYNELLNLFPQKAIERQHVINVLPAKPPFKKWTWDIDFKVNVGNTSFYIEAKGKWLVDNLAKEGFCKTLRILEMFHPDIFSNLYIIGSSYSGEWNIPGTTIKVQPLSKISEVLFWNKQKVTT</sequence>
<dbReference type="AlphaFoldDB" id="A0A433VMH9"/>
<protein>
    <submittedName>
        <fullName evidence="1">Uncharacterized protein</fullName>
    </submittedName>
</protein>
<organism evidence="1 2">
    <name type="scientific">Dulcicalothrix desertica PCC 7102</name>
    <dbReference type="NCBI Taxonomy" id="232991"/>
    <lineage>
        <taxon>Bacteria</taxon>
        <taxon>Bacillati</taxon>
        <taxon>Cyanobacteriota</taxon>
        <taxon>Cyanophyceae</taxon>
        <taxon>Nostocales</taxon>
        <taxon>Calotrichaceae</taxon>
        <taxon>Dulcicalothrix</taxon>
    </lineage>
</organism>
<dbReference type="RefSeq" id="WP_127081104.1">
    <property type="nucleotide sequence ID" value="NZ_RSCL01000005.1"/>
</dbReference>